<dbReference type="Ensembl" id="ENSMGAT00000029895.1">
    <property type="protein sequence ID" value="ENSMGAP00000022477.1"/>
    <property type="gene ID" value="ENSMGAG00000017941.1"/>
</dbReference>
<evidence type="ECO:0000313" key="2">
    <source>
        <dbReference type="Ensembl" id="ENSMGAP00000022477.1"/>
    </source>
</evidence>
<protein>
    <submittedName>
        <fullName evidence="2">Uncharacterized protein</fullName>
    </submittedName>
</protein>
<evidence type="ECO:0000313" key="3">
    <source>
        <dbReference type="Proteomes" id="UP000001645"/>
    </source>
</evidence>
<organism evidence="2 3">
    <name type="scientific">Meleagris gallopavo</name>
    <name type="common">Wild turkey</name>
    <dbReference type="NCBI Taxonomy" id="9103"/>
    <lineage>
        <taxon>Eukaryota</taxon>
        <taxon>Metazoa</taxon>
        <taxon>Chordata</taxon>
        <taxon>Craniata</taxon>
        <taxon>Vertebrata</taxon>
        <taxon>Euteleostomi</taxon>
        <taxon>Archelosauria</taxon>
        <taxon>Archosauria</taxon>
        <taxon>Dinosauria</taxon>
        <taxon>Saurischia</taxon>
        <taxon>Theropoda</taxon>
        <taxon>Coelurosauria</taxon>
        <taxon>Aves</taxon>
        <taxon>Neognathae</taxon>
        <taxon>Galloanserae</taxon>
        <taxon>Galliformes</taxon>
        <taxon>Phasianidae</taxon>
        <taxon>Meleagridinae</taxon>
        <taxon>Meleagris</taxon>
    </lineage>
</organism>
<dbReference type="AlphaFoldDB" id="A0A803XSI1"/>
<dbReference type="Proteomes" id="UP000001645">
    <property type="component" value="Chromosome 12"/>
</dbReference>
<accession>A0A803XSI1</accession>
<feature type="region of interest" description="Disordered" evidence="1">
    <location>
        <begin position="1"/>
        <end position="92"/>
    </location>
</feature>
<dbReference type="InParanoid" id="A0A803XSI1"/>
<name>A0A803XSI1_MELGA</name>
<keyword evidence="3" id="KW-1185">Reference proteome</keyword>
<reference evidence="2 3" key="1">
    <citation type="journal article" date="2010" name="PLoS Biol.">
        <title>Multi-platform next-generation sequencing of the domestic turkey (Meleagris gallopavo): genome assembly and analysis.</title>
        <authorList>
            <person name="Dalloul R.A."/>
            <person name="Long J.A."/>
            <person name="Zimin A.V."/>
            <person name="Aslam L."/>
            <person name="Beal K."/>
            <person name="Blomberg L.A."/>
            <person name="Bouffard P."/>
            <person name="Burt D.W."/>
            <person name="Crasta O."/>
            <person name="Crooijmans R.P."/>
            <person name="Cooper K."/>
            <person name="Coulombe R.A."/>
            <person name="De S."/>
            <person name="Delany M.E."/>
            <person name="Dodgson J.B."/>
            <person name="Dong J.J."/>
            <person name="Evans C."/>
            <person name="Frederickson K.M."/>
            <person name="Flicek P."/>
            <person name="Florea L."/>
            <person name="Folkerts O."/>
            <person name="Groenen M.A."/>
            <person name="Harkins T.T."/>
            <person name="Herrero J."/>
            <person name="Hoffmann S."/>
            <person name="Megens H.J."/>
            <person name="Jiang A."/>
            <person name="de Jong P."/>
            <person name="Kaiser P."/>
            <person name="Kim H."/>
            <person name="Kim K.W."/>
            <person name="Kim S."/>
            <person name="Langenberger D."/>
            <person name="Lee M.K."/>
            <person name="Lee T."/>
            <person name="Mane S."/>
            <person name="Marcais G."/>
            <person name="Marz M."/>
            <person name="McElroy A.P."/>
            <person name="Modise T."/>
            <person name="Nefedov M."/>
            <person name="Notredame C."/>
            <person name="Paton I.R."/>
            <person name="Payne W.S."/>
            <person name="Pertea G."/>
            <person name="Prickett D."/>
            <person name="Puiu D."/>
            <person name="Qioa D."/>
            <person name="Raineri E."/>
            <person name="Ruffier M."/>
            <person name="Salzberg S.L."/>
            <person name="Schatz M.C."/>
            <person name="Scheuring C."/>
            <person name="Schmidt C.J."/>
            <person name="Schroeder S."/>
            <person name="Searle S.M."/>
            <person name="Smith E.J."/>
            <person name="Smith J."/>
            <person name="Sonstegard T.S."/>
            <person name="Stadler P.F."/>
            <person name="Tafer H."/>
            <person name="Tu Z.J."/>
            <person name="Van Tassell C.P."/>
            <person name="Vilella A.J."/>
            <person name="Williams K.P."/>
            <person name="Yorke J.A."/>
            <person name="Zhang L."/>
            <person name="Zhang H.B."/>
            <person name="Zhang X."/>
            <person name="Zhang Y."/>
            <person name="Reed K.M."/>
        </authorList>
    </citation>
    <scope>NUCLEOTIDE SEQUENCE [LARGE SCALE GENOMIC DNA]</scope>
</reference>
<reference evidence="2" key="2">
    <citation type="submission" date="2025-08" db="UniProtKB">
        <authorList>
            <consortium name="Ensembl"/>
        </authorList>
    </citation>
    <scope>IDENTIFICATION</scope>
</reference>
<evidence type="ECO:0000256" key="1">
    <source>
        <dbReference type="SAM" id="MobiDB-lite"/>
    </source>
</evidence>
<sequence length="123" mass="12031">MESAPAAPDPAASEPGSSGSEAAAGARDTPVNLEPARKGDAPAPVRRQSYSSGGGGRGRRLGEGGGGRGSGIGVGGNRKRGAREGGNAAISSPGVPPALVAAAHANAARSNPLPNLANFYRFF</sequence>
<feature type="compositionally biased region" description="Low complexity" evidence="1">
    <location>
        <begin position="1"/>
        <end position="26"/>
    </location>
</feature>
<dbReference type="GeneTree" id="ENSGT00960000187698"/>
<reference evidence="2" key="3">
    <citation type="submission" date="2025-09" db="UniProtKB">
        <authorList>
            <consortium name="Ensembl"/>
        </authorList>
    </citation>
    <scope>IDENTIFICATION</scope>
</reference>
<proteinExistence type="predicted"/>
<feature type="compositionally biased region" description="Gly residues" evidence="1">
    <location>
        <begin position="63"/>
        <end position="76"/>
    </location>
</feature>